<dbReference type="AlphaFoldDB" id="A0A2P2MXS7"/>
<sequence>MDYLPIFLSSYNGKFVETNLMAPFEQPLPEDLEWLIFCLLDFNDNGYVESGVNGDP</sequence>
<dbReference type="EMBL" id="GGEC01054543">
    <property type="protein sequence ID" value="MBX35027.1"/>
    <property type="molecule type" value="Transcribed_RNA"/>
</dbReference>
<organism evidence="1">
    <name type="scientific">Rhizophora mucronata</name>
    <name type="common">Asiatic mangrove</name>
    <dbReference type="NCBI Taxonomy" id="61149"/>
    <lineage>
        <taxon>Eukaryota</taxon>
        <taxon>Viridiplantae</taxon>
        <taxon>Streptophyta</taxon>
        <taxon>Embryophyta</taxon>
        <taxon>Tracheophyta</taxon>
        <taxon>Spermatophyta</taxon>
        <taxon>Magnoliopsida</taxon>
        <taxon>eudicotyledons</taxon>
        <taxon>Gunneridae</taxon>
        <taxon>Pentapetalae</taxon>
        <taxon>rosids</taxon>
        <taxon>fabids</taxon>
        <taxon>Malpighiales</taxon>
        <taxon>Rhizophoraceae</taxon>
        <taxon>Rhizophora</taxon>
    </lineage>
</organism>
<name>A0A2P2MXS7_RHIMU</name>
<accession>A0A2P2MXS7</accession>
<evidence type="ECO:0000313" key="1">
    <source>
        <dbReference type="EMBL" id="MBX35027.1"/>
    </source>
</evidence>
<protein>
    <submittedName>
        <fullName evidence="1">Uncharacterized protein</fullName>
    </submittedName>
</protein>
<reference evidence="1" key="1">
    <citation type="submission" date="2018-02" db="EMBL/GenBank/DDBJ databases">
        <title>Rhizophora mucronata_Transcriptome.</title>
        <authorList>
            <person name="Meera S.P."/>
            <person name="Sreeshan A."/>
            <person name="Augustine A."/>
        </authorList>
    </citation>
    <scope>NUCLEOTIDE SEQUENCE</scope>
    <source>
        <tissue evidence="1">Leaf</tissue>
    </source>
</reference>
<proteinExistence type="predicted"/>